<dbReference type="CDD" id="cd04166">
    <property type="entry name" value="CysN_ATPS"/>
    <property type="match status" value="1"/>
</dbReference>
<dbReference type="GO" id="GO:0004020">
    <property type="term" value="F:adenylylsulfate kinase activity"/>
    <property type="evidence" value="ECO:0007669"/>
    <property type="project" value="UniProtKB-EC"/>
</dbReference>
<gene>
    <name evidence="9" type="primary">cysN</name>
    <name evidence="11" type="ORF">ABR69_07000</name>
</gene>
<dbReference type="Pfam" id="PF00009">
    <property type="entry name" value="GTP_EFTU"/>
    <property type="match status" value="1"/>
</dbReference>
<dbReference type="GO" id="GO:0070814">
    <property type="term" value="P:hydrogen sulfide biosynthetic process"/>
    <property type="evidence" value="ECO:0007669"/>
    <property type="project" value="UniProtKB-UniRule"/>
</dbReference>
<sequence>MSHSSELIQSDIDAYLAQHERKELLRLLTCGSVDDGKSTLIGRLLHDSKMIYEDQLAAIEKDSAKSGTTGERIDLALLVDGLQAEREQGITIDVAYRYFSTAKRKFIIADTPGHEQYTRNMATGASTCDLAIILIDARHGVQTQTRRHSYIASLLGIKQLIVAVNKMDLVDYRETRFDEIREEYKAFSESLPAAEFHFIPLSALEGDNVVEVSKNMAWFSGEPLMTLLENIPINASRNLVDFRFPVQYVNRPNLNFRGYCGTVASGVVRKGDLITALPSGKSSRIKSIVTYDEEIETAFAPMAITLTLENEIDISRGDMLVHSDNKPGSASTFEADLVWMADAEMRPGIDYDLKIGSKTTGARIKALQNLVDVNTLNRSPAPSLKLNEIGRVEIQVEQALSFDDYQQNRATGSFILIDRLTNVTVGAGMIAYKASKPASNKSHGHGSYVTPDERAARFGQQPVTLLFIGLSGSGKTTLAHAVERELFEKGHASAVLDGKTMRQGISGDLDHSSQGRAENLVRSAHVAQFLNDSGLICCASFVAPTRASRERAANIIGANNCLIVYLNPPLAVCQQRDPSGLYSASTTDIPGVSFEYETPTNAALELDTSALTPQDCVEKVMRLLGERGVL</sequence>
<keyword evidence="4 9" id="KW-0547">Nucleotide-binding</keyword>
<dbReference type="NCBIfam" id="NF003478">
    <property type="entry name" value="PRK05124.1"/>
    <property type="match status" value="1"/>
</dbReference>
<dbReference type="NCBIfam" id="TIGR00231">
    <property type="entry name" value="small_GTP"/>
    <property type="match status" value="1"/>
</dbReference>
<dbReference type="Pfam" id="PF01583">
    <property type="entry name" value="APS_kinase"/>
    <property type="match status" value="1"/>
</dbReference>
<dbReference type="EMBL" id="LIBB01000149">
    <property type="protein sequence ID" value="KRO71687.1"/>
    <property type="molecule type" value="Genomic_DNA"/>
</dbReference>
<dbReference type="FunFam" id="2.40.30.10:FF:000027">
    <property type="entry name" value="Sulfate adenylyltransferase subunit 1"/>
    <property type="match status" value="1"/>
</dbReference>
<dbReference type="HAMAP" id="MF_00062">
    <property type="entry name" value="Sulf_adenylyltr_sub1"/>
    <property type="match status" value="1"/>
</dbReference>
<dbReference type="InterPro" id="IPR031157">
    <property type="entry name" value="G_TR_CS"/>
</dbReference>
<dbReference type="GO" id="GO:0005524">
    <property type="term" value="F:ATP binding"/>
    <property type="evidence" value="ECO:0007669"/>
    <property type="project" value="UniProtKB-KW"/>
</dbReference>
<feature type="binding site" evidence="9">
    <location>
        <begin position="110"/>
        <end position="114"/>
    </location>
    <ligand>
        <name>GTP</name>
        <dbReference type="ChEBI" id="CHEBI:37565"/>
    </ligand>
</feature>
<dbReference type="InterPro" id="IPR011779">
    <property type="entry name" value="SO4_adenylTrfase_lsu"/>
</dbReference>
<dbReference type="InterPro" id="IPR044139">
    <property type="entry name" value="CysN_NoDQ_III"/>
</dbReference>
<keyword evidence="2 9" id="KW-0808">Transferase</keyword>
<dbReference type="GO" id="GO:0004781">
    <property type="term" value="F:sulfate adenylyltransferase (ATP) activity"/>
    <property type="evidence" value="ECO:0007669"/>
    <property type="project" value="UniProtKB-UniRule"/>
</dbReference>
<dbReference type="Pfam" id="PF22594">
    <property type="entry name" value="GTP-eEF1A_C"/>
    <property type="match status" value="1"/>
</dbReference>
<name>A0A0R2S9T0_9GAMM</name>
<dbReference type="InterPro" id="IPR009000">
    <property type="entry name" value="Transl_B-barrel_sf"/>
</dbReference>
<dbReference type="CDD" id="cd04095">
    <property type="entry name" value="CysN_NoDQ_III"/>
    <property type="match status" value="1"/>
</dbReference>
<dbReference type="CDD" id="cd02027">
    <property type="entry name" value="APSK"/>
    <property type="match status" value="1"/>
</dbReference>
<dbReference type="Proteomes" id="UP000051934">
    <property type="component" value="Unassembled WGS sequence"/>
</dbReference>
<comment type="function">
    <text evidence="7 9">With CysD forms the ATP sulfurylase (ATPS) that catalyzes the adenylation of sulfate producing adenosine 5'-phosphosulfate (APS) and diphosphate, the first enzymatic step in sulfur assimilation pathway. APS synthesis involves the formation of a high-energy phosphoric-sulfuric acid anhydride bond driven by GTP hydrolysis by CysN coupled to ATP hydrolysis by CysD.</text>
</comment>
<evidence type="ECO:0000256" key="6">
    <source>
        <dbReference type="ARBA" id="ARBA00023134"/>
    </source>
</evidence>
<dbReference type="InterPro" id="IPR050100">
    <property type="entry name" value="TRAFAC_GTPase_members"/>
</dbReference>
<keyword evidence="5 9" id="KW-0067">ATP-binding</keyword>
<dbReference type="PROSITE" id="PS00301">
    <property type="entry name" value="G_TR_1"/>
    <property type="match status" value="1"/>
</dbReference>
<dbReference type="InterPro" id="IPR000795">
    <property type="entry name" value="T_Tr_GTP-bd_dom"/>
</dbReference>
<dbReference type="PANTHER" id="PTHR23115">
    <property type="entry name" value="TRANSLATION FACTOR"/>
    <property type="match status" value="1"/>
</dbReference>
<dbReference type="GO" id="GO:0000103">
    <property type="term" value="P:sulfate assimilation"/>
    <property type="evidence" value="ECO:0007669"/>
    <property type="project" value="UniProtKB-UniRule"/>
</dbReference>
<dbReference type="Gene3D" id="3.40.50.300">
    <property type="entry name" value="P-loop containing nucleotide triphosphate hydrolases"/>
    <property type="match status" value="2"/>
</dbReference>
<dbReference type="PRINTS" id="PR00315">
    <property type="entry name" value="ELONGATNFCT"/>
</dbReference>
<evidence type="ECO:0000256" key="7">
    <source>
        <dbReference type="ARBA" id="ARBA00055271"/>
    </source>
</evidence>
<dbReference type="SUPFAM" id="SSF52540">
    <property type="entry name" value="P-loop containing nucleoside triphosphate hydrolases"/>
    <property type="match status" value="2"/>
</dbReference>
<evidence type="ECO:0000256" key="3">
    <source>
        <dbReference type="ARBA" id="ARBA00022695"/>
    </source>
</evidence>
<dbReference type="InterPro" id="IPR005225">
    <property type="entry name" value="Small_GTP-bd"/>
</dbReference>
<comment type="caution">
    <text evidence="11">The sequence shown here is derived from an EMBL/GenBank/DDBJ whole genome shotgun (WGS) entry which is preliminary data.</text>
</comment>
<dbReference type="GO" id="GO:0005525">
    <property type="term" value="F:GTP binding"/>
    <property type="evidence" value="ECO:0007669"/>
    <property type="project" value="UniProtKB-UniRule"/>
</dbReference>
<dbReference type="InterPro" id="IPR059117">
    <property type="entry name" value="APS_kinase_dom"/>
</dbReference>
<evidence type="ECO:0000256" key="2">
    <source>
        <dbReference type="ARBA" id="ARBA00022679"/>
    </source>
</evidence>
<dbReference type="InterPro" id="IPR027417">
    <property type="entry name" value="P-loop_NTPase"/>
</dbReference>
<comment type="subunit">
    <text evidence="8">Heterodimer composed of CysD, the smaller subunit, and CysNC.</text>
</comment>
<dbReference type="SUPFAM" id="SSF50447">
    <property type="entry name" value="Translation proteins"/>
    <property type="match status" value="1"/>
</dbReference>
<feature type="domain" description="Tr-type G" evidence="10">
    <location>
        <begin position="22"/>
        <end position="236"/>
    </location>
</feature>
<evidence type="ECO:0000313" key="12">
    <source>
        <dbReference type="Proteomes" id="UP000051934"/>
    </source>
</evidence>
<dbReference type="NCBIfam" id="TIGR02034">
    <property type="entry name" value="CysN"/>
    <property type="match status" value="1"/>
</dbReference>
<dbReference type="FunFam" id="3.40.50.300:FF:000119">
    <property type="entry name" value="Sulfate adenylyltransferase subunit 1"/>
    <property type="match status" value="1"/>
</dbReference>
<proteinExistence type="inferred from homology"/>
<dbReference type="UniPathway" id="UPA00140">
    <property type="reaction ID" value="UER00204"/>
</dbReference>
<evidence type="ECO:0000256" key="5">
    <source>
        <dbReference type="ARBA" id="ARBA00022840"/>
    </source>
</evidence>
<dbReference type="Gene3D" id="2.40.30.10">
    <property type="entry name" value="Translation factors"/>
    <property type="match status" value="2"/>
</dbReference>
<dbReference type="GO" id="GO:0003924">
    <property type="term" value="F:GTPase activity"/>
    <property type="evidence" value="ECO:0007669"/>
    <property type="project" value="InterPro"/>
</dbReference>
<dbReference type="InterPro" id="IPR041757">
    <property type="entry name" value="CysN_GTP-bd"/>
</dbReference>
<evidence type="ECO:0000256" key="4">
    <source>
        <dbReference type="ARBA" id="ARBA00022741"/>
    </source>
</evidence>
<dbReference type="AlphaFoldDB" id="A0A0R2S9T0"/>
<feature type="binding site" evidence="9">
    <location>
        <begin position="165"/>
        <end position="168"/>
    </location>
    <ligand>
        <name>GTP</name>
        <dbReference type="ChEBI" id="CHEBI:37565"/>
    </ligand>
</feature>
<evidence type="ECO:0000256" key="8">
    <source>
        <dbReference type="ARBA" id="ARBA00062688"/>
    </source>
</evidence>
<keyword evidence="3 9" id="KW-0548">Nucleotidyltransferase</keyword>
<dbReference type="InterPro" id="IPR044138">
    <property type="entry name" value="CysN_II"/>
</dbReference>
<dbReference type="EC" id="2.7.7.4" evidence="9"/>
<dbReference type="SUPFAM" id="SSF50465">
    <property type="entry name" value="EF-Tu/eEF-1alpha/eIF2-gamma C-terminal domain"/>
    <property type="match status" value="1"/>
</dbReference>
<dbReference type="InterPro" id="IPR009001">
    <property type="entry name" value="Transl_elong_EF1A/Init_IF2_C"/>
</dbReference>
<accession>A0A0R2S9T0</accession>
<dbReference type="CDD" id="cd03695">
    <property type="entry name" value="CysN_NodQ_II"/>
    <property type="match status" value="1"/>
</dbReference>
<comment type="pathway">
    <text evidence="1 9">Sulfur metabolism; hydrogen sulfide biosynthesis; sulfite from sulfate: step 1/3.</text>
</comment>
<evidence type="ECO:0000313" key="11">
    <source>
        <dbReference type="EMBL" id="KRO71687.1"/>
    </source>
</evidence>
<dbReference type="PROSITE" id="PS51722">
    <property type="entry name" value="G_TR_2"/>
    <property type="match status" value="1"/>
</dbReference>
<feature type="binding site" evidence="9">
    <location>
        <begin position="31"/>
        <end position="38"/>
    </location>
    <ligand>
        <name>GTP</name>
        <dbReference type="ChEBI" id="CHEBI:37565"/>
    </ligand>
</feature>
<dbReference type="InterPro" id="IPR054696">
    <property type="entry name" value="GTP-eEF1A_C"/>
</dbReference>
<protein>
    <recommendedName>
        <fullName evidence="9">Sulfate adenylyltransferase subunit 1</fullName>
        <ecNumber evidence="9">2.7.7.4</ecNumber>
    </recommendedName>
    <alternativeName>
        <fullName evidence="9">ATP-sulfurylase large subunit</fullName>
    </alternativeName>
    <alternativeName>
        <fullName evidence="9">Sulfate adenylate transferase</fullName>
        <shortName evidence="9">SAT</shortName>
    </alternativeName>
</protein>
<dbReference type="NCBIfam" id="NF004035">
    <property type="entry name" value="PRK05506.1"/>
    <property type="match status" value="1"/>
</dbReference>
<keyword evidence="11" id="KW-0418">Kinase</keyword>
<comment type="catalytic activity">
    <reaction evidence="9">
        <text>sulfate + ATP + H(+) = adenosine 5'-phosphosulfate + diphosphate</text>
        <dbReference type="Rhea" id="RHEA:18133"/>
        <dbReference type="ChEBI" id="CHEBI:15378"/>
        <dbReference type="ChEBI" id="CHEBI:16189"/>
        <dbReference type="ChEBI" id="CHEBI:30616"/>
        <dbReference type="ChEBI" id="CHEBI:33019"/>
        <dbReference type="ChEBI" id="CHEBI:58243"/>
        <dbReference type="EC" id="2.7.7.4"/>
    </reaction>
</comment>
<evidence type="ECO:0000256" key="9">
    <source>
        <dbReference type="HAMAP-Rule" id="MF_00062"/>
    </source>
</evidence>
<comment type="similarity">
    <text evidence="9">Belongs to the TRAFAC class translation factor GTPase superfamily. Classic translation factor GTPase family. CysN/NodQ subfamily.</text>
</comment>
<evidence type="ECO:0000259" key="10">
    <source>
        <dbReference type="PROSITE" id="PS51722"/>
    </source>
</evidence>
<reference evidence="11 12" key="1">
    <citation type="submission" date="2015-10" db="EMBL/GenBank/DDBJ databases">
        <title>Metagenome-Assembled Genomes uncover a global brackish microbiome.</title>
        <authorList>
            <person name="Hugerth L.W."/>
            <person name="Larsson J."/>
            <person name="Alneberg J."/>
            <person name="Lindh M.V."/>
            <person name="Legrand C."/>
            <person name="Pinhassi J."/>
            <person name="Andersson A.F."/>
        </authorList>
    </citation>
    <scope>NUCLEOTIDE SEQUENCE [LARGE SCALE GENOMIC DNA]</scope>
    <source>
        <strain evidence="11">BACL4 MAG-120507-bin80</strain>
    </source>
</reference>
<organism evidence="11 12">
    <name type="scientific">OM182 bacterium BACL3 MAG-120507-bin80</name>
    <dbReference type="NCBI Taxonomy" id="1655577"/>
    <lineage>
        <taxon>Bacteria</taxon>
        <taxon>Pseudomonadati</taxon>
        <taxon>Pseudomonadota</taxon>
        <taxon>Gammaproteobacteria</taxon>
        <taxon>OMG group</taxon>
        <taxon>OM182 clade</taxon>
    </lineage>
</organism>
<evidence type="ECO:0000256" key="1">
    <source>
        <dbReference type="ARBA" id="ARBA00005048"/>
    </source>
</evidence>
<keyword evidence="6 9" id="KW-0342">GTP-binding</keyword>